<organism evidence="1 2">
    <name type="scientific">Blepharisma stoltei</name>
    <dbReference type="NCBI Taxonomy" id="1481888"/>
    <lineage>
        <taxon>Eukaryota</taxon>
        <taxon>Sar</taxon>
        <taxon>Alveolata</taxon>
        <taxon>Ciliophora</taxon>
        <taxon>Postciliodesmatophora</taxon>
        <taxon>Heterotrichea</taxon>
        <taxon>Heterotrichida</taxon>
        <taxon>Blepharismidae</taxon>
        <taxon>Blepharisma</taxon>
    </lineage>
</organism>
<dbReference type="Proteomes" id="UP001162131">
    <property type="component" value="Unassembled WGS sequence"/>
</dbReference>
<evidence type="ECO:0000313" key="1">
    <source>
        <dbReference type="EMBL" id="CAG9327063.1"/>
    </source>
</evidence>
<dbReference type="GO" id="GO:0020037">
    <property type="term" value="F:heme binding"/>
    <property type="evidence" value="ECO:0007669"/>
    <property type="project" value="InterPro"/>
</dbReference>
<accession>A0AAU9JZB2</accession>
<evidence type="ECO:0000313" key="2">
    <source>
        <dbReference type="Proteomes" id="UP001162131"/>
    </source>
</evidence>
<dbReference type="AlphaFoldDB" id="A0AAU9JZB2"/>
<dbReference type="GO" id="GO:0019825">
    <property type="term" value="F:oxygen binding"/>
    <property type="evidence" value="ECO:0007669"/>
    <property type="project" value="InterPro"/>
</dbReference>
<dbReference type="InterPro" id="IPR012292">
    <property type="entry name" value="Globin/Proto"/>
</dbReference>
<proteinExistence type="predicted"/>
<dbReference type="EMBL" id="CAJZBQ010000041">
    <property type="protein sequence ID" value="CAG9327063.1"/>
    <property type="molecule type" value="Genomic_DNA"/>
</dbReference>
<dbReference type="SUPFAM" id="SSF46458">
    <property type="entry name" value="Globin-like"/>
    <property type="match status" value="1"/>
</dbReference>
<dbReference type="InterPro" id="IPR009050">
    <property type="entry name" value="Globin-like_sf"/>
</dbReference>
<name>A0AAU9JZB2_9CILI</name>
<reference evidence="1" key="1">
    <citation type="submission" date="2021-09" db="EMBL/GenBank/DDBJ databases">
        <authorList>
            <consortium name="AG Swart"/>
            <person name="Singh M."/>
            <person name="Singh A."/>
            <person name="Seah K."/>
            <person name="Emmerich C."/>
        </authorList>
    </citation>
    <scope>NUCLEOTIDE SEQUENCE</scope>
    <source>
        <strain evidence="1">ATCC30299</strain>
    </source>
</reference>
<gene>
    <name evidence="1" type="ORF">BSTOLATCC_MIC42321</name>
</gene>
<dbReference type="Gene3D" id="1.10.490.10">
    <property type="entry name" value="Globins"/>
    <property type="match status" value="1"/>
</dbReference>
<sequence length="694" mass="80322">MDIPKILEHINDLHQNASERNEFIHFTEDLRTLLSESSKKSLLTCSTPEITTNSMIAKLNNLLPKTAQHQEISLFNLLAKHANSAKLSLNIPTTLIRIEHLPELYMIQTKREKIVLAKECTLAEFLSMTTAKNDSNFPTFCYKIPGKEVVATFSAESAERLWNSSEDHAILQYFIQSKTNPATITRVLWRRGMKNKYFTITNRKKVSRKLKKSVTIAAGLAFRRNKLMNNLEDYKNAGMMNSVSQSAGCPFRPGPKTPLSRKFLTMTEKSHSGRDESNFVRSFSTAVSKYIKDYDGYDPTASTDTSSQEDHNKEFIVFTKDVDSCYAIENYSRIAEIELMVDQIVEFLNLEVLKHHGLKGVVLDFVKDKHNNWFLLDCKEHFVDYMIPIDFEKSKRKTVIEKCRTPEQLERSASCVHSSESELRRQDSLLNEGYLHEIKEEDTQLSCPFKIRTKPKKIEHDPVSEKDLMERLNKVNAKIDRLNAQKSPARLSPINREESIQDYLNSYNYLKCPMREPTSASPISPRLVQSKSTTHLDRLIHDDKRLLYSRKVFKDVVDNFDEMALNVKIAKIKEQNIIDKYGGIDFWNKFIVSLYNKVLASDILNKHFKNSKLESFEMIVAGMFKILNAKVNLDFRRKIRAAHMTKGILEKEFYCYCDLFDSTLCEFNLEEDDRQGISSQIRNMKNIICRQVQQ</sequence>
<keyword evidence="2" id="KW-1185">Reference proteome</keyword>
<protein>
    <submittedName>
        <fullName evidence="1">Uncharacterized protein</fullName>
    </submittedName>
</protein>
<comment type="caution">
    <text evidence="1">The sequence shown here is derived from an EMBL/GenBank/DDBJ whole genome shotgun (WGS) entry which is preliminary data.</text>
</comment>